<evidence type="ECO:0000256" key="1">
    <source>
        <dbReference type="SAM" id="MobiDB-lite"/>
    </source>
</evidence>
<evidence type="ECO:0000256" key="2">
    <source>
        <dbReference type="SAM" id="SignalP"/>
    </source>
</evidence>
<sequence length="558" mass="61361">MNSTFTRQRFRFLMALLLLFSYHILPAQDSKLRPVSDVYALENVRVVTSPGNIVENATIVIKNGLIHAVGQNIAIPPDAIYVKADSMTVYAGFIDGLSNAGIPKPKEDNNRRNNVENPGNPPNELAGITPEADIRLMLDPSDKSIGALRNLGFTMAHAVPYGRMLPGTGAIILLSGDHADDLVYKDPVSFYSQLEGARGVYPSTVIGVMAKYRQLYRQAQLAKNNALTYSQNPSGMERPSSDRVLEAFYPVIDGTLPVMFHAEDVKSIQRVLTLRNELGFKLMIGGIKQGWDVQDDLKSAGVPVFLSLDLPEWKEDKKDSAEEASWSDERKRLEERKSDLLQKHYTLPATFTSAGIRFGFSSMGAKESDIHKTLLKMKEKGVSEDVLLAGLTTYPAEMLGLSRVAGTVSSGKLANLVVTDKSYFEEGVQVRYVFVEGKMYEFEAKKASNKNGKKSEGPEGTWSYSAQTPNGTGTGQIQINKSGDSFTGEIKDNQSGYRFDLDNITVDGKNVMFEFTYNDGNGQLPLKVDLEMDGNTFSGMIDGGSIGKFPIKGERIPE</sequence>
<dbReference type="InterPro" id="IPR051781">
    <property type="entry name" value="Metallo-dep_Hydrolase"/>
</dbReference>
<dbReference type="RefSeq" id="WP_225698459.1">
    <property type="nucleotide sequence ID" value="NZ_JAIXNE010000002.1"/>
</dbReference>
<gene>
    <name evidence="4" type="ORF">LDX50_10775</name>
    <name evidence="5" type="ORF">LDX50_16745</name>
    <name evidence="6" type="ORF">LDX50_22465</name>
</gene>
<organism evidence="4 7">
    <name type="scientific">Fulvivirga sedimenti</name>
    <dbReference type="NCBI Taxonomy" id="2879465"/>
    <lineage>
        <taxon>Bacteria</taxon>
        <taxon>Pseudomonadati</taxon>
        <taxon>Bacteroidota</taxon>
        <taxon>Cytophagia</taxon>
        <taxon>Cytophagales</taxon>
        <taxon>Fulvivirgaceae</taxon>
        <taxon>Fulvivirga</taxon>
    </lineage>
</organism>
<feature type="signal peptide" evidence="2">
    <location>
        <begin position="1"/>
        <end position="27"/>
    </location>
</feature>
<protein>
    <submittedName>
        <fullName evidence="4">Amidohydrolase family protein</fullName>
    </submittedName>
</protein>
<dbReference type="AlphaFoldDB" id="A0A9X1HPC8"/>
<comment type="caution">
    <text evidence="4">The sequence shown here is derived from an EMBL/GenBank/DDBJ whole genome shotgun (WGS) entry which is preliminary data.</text>
</comment>
<reference evidence="4" key="1">
    <citation type="submission" date="2021-09" db="EMBL/GenBank/DDBJ databases">
        <title>Fulvivirga sp. isolated from coastal sediment.</title>
        <authorList>
            <person name="Yu H."/>
        </authorList>
    </citation>
    <scope>NUCLEOTIDE SEQUENCE</scope>
    <source>
        <strain evidence="4">1062</strain>
    </source>
</reference>
<dbReference type="InterPro" id="IPR011059">
    <property type="entry name" value="Metal-dep_hydrolase_composite"/>
</dbReference>
<feature type="chain" id="PRO_5041114870" evidence="2">
    <location>
        <begin position="28"/>
        <end position="558"/>
    </location>
</feature>
<keyword evidence="7" id="KW-1185">Reference proteome</keyword>
<proteinExistence type="predicted"/>
<dbReference type="GO" id="GO:0016810">
    <property type="term" value="F:hydrolase activity, acting on carbon-nitrogen (but not peptide) bonds"/>
    <property type="evidence" value="ECO:0007669"/>
    <property type="project" value="InterPro"/>
</dbReference>
<evidence type="ECO:0000313" key="4">
    <source>
        <dbReference type="EMBL" id="MCA6075356.1"/>
    </source>
</evidence>
<feature type="region of interest" description="Disordered" evidence="1">
    <location>
        <begin position="102"/>
        <end position="126"/>
    </location>
</feature>
<keyword evidence="2" id="KW-0732">Signal</keyword>
<dbReference type="EMBL" id="JAIXNE010000002">
    <property type="protein sequence ID" value="MCA6075356.1"/>
    <property type="molecule type" value="Genomic_DNA"/>
</dbReference>
<dbReference type="EMBL" id="JAIXNE010000003">
    <property type="protein sequence ID" value="MCA6076533.1"/>
    <property type="molecule type" value="Genomic_DNA"/>
</dbReference>
<evidence type="ECO:0000313" key="6">
    <source>
        <dbReference type="EMBL" id="MCA6077661.1"/>
    </source>
</evidence>
<feature type="compositionally biased region" description="Low complexity" evidence="1">
    <location>
        <begin position="115"/>
        <end position="124"/>
    </location>
</feature>
<dbReference type="EMBL" id="JAIXNE010000004">
    <property type="protein sequence ID" value="MCA6077661.1"/>
    <property type="molecule type" value="Genomic_DNA"/>
</dbReference>
<feature type="compositionally biased region" description="Basic and acidic residues" evidence="1">
    <location>
        <begin position="104"/>
        <end position="114"/>
    </location>
</feature>
<dbReference type="InterPro" id="IPR006680">
    <property type="entry name" value="Amidohydro-rel"/>
</dbReference>
<evidence type="ECO:0000313" key="7">
    <source>
        <dbReference type="Proteomes" id="UP001139409"/>
    </source>
</evidence>
<evidence type="ECO:0000259" key="3">
    <source>
        <dbReference type="Pfam" id="PF01979"/>
    </source>
</evidence>
<dbReference type="SUPFAM" id="SSF51556">
    <property type="entry name" value="Metallo-dependent hydrolases"/>
    <property type="match status" value="1"/>
</dbReference>
<dbReference type="Proteomes" id="UP001139409">
    <property type="component" value="Unassembled WGS sequence"/>
</dbReference>
<feature type="domain" description="Amidohydrolase-related" evidence="3">
    <location>
        <begin position="364"/>
        <end position="439"/>
    </location>
</feature>
<dbReference type="Pfam" id="PF01979">
    <property type="entry name" value="Amidohydro_1"/>
    <property type="match status" value="1"/>
</dbReference>
<dbReference type="SUPFAM" id="SSF51338">
    <property type="entry name" value="Composite domain of metallo-dependent hydrolases"/>
    <property type="match status" value="1"/>
</dbReference>
<dbReference type="PANTHER" id="PTHR43135">
    <property type="entry name" value="ALPHA-D-RIBOSE 1-METHYLPHOSPHONATE 5-TRIPHOSPHATE DIPHOSPHATASE"/>
    <property type="match status" value="1"/>
</dbReference>
<dbReference type="PANTHER" id="PTHR43135:SF3">
    <property type="entry name" value="ALPHA-D-RIBOSE 1-METHYLPHOSPHONATE 5-TRIPHOSPHATE DIPHOSPHATASE"/>
    <property type="match status" value="1"/>
</dbReference>
<name>A0A9X1HPC8_9BACT</name>
<evidence type="ECO:0000313" key="5">
    <source>
        <dbReference type="EMBL" id="MCA6076533.1"/>
    </source>
</evidence>
<dbReference type="InterPro" id="IPR032466">
    <property type="entry name" value="Metal_Hydrolase"/>
</dbReference>
<accession>A0A9X1HPC8</accession>
<dbReference type="Gene3D" id="3.20.20.140">
    <property type="entry name" value="Metal-dependent hydrolases"/>
    <property type="match status" value="1"/>
</dbReference>
<feature type="region of interest" description="Disordered" evidence="1">
    <location>
        <begin position="446"/>
        <end position="474"/>
    </location>
</feature>
<feature type="compositionally biased region" description="Polar residues" evidence="1">
    <location>
        <begin position="462"/>
        <end position="474"/>
    </location>
</feature>